<reference evidence="2 3" key="1">
    <citation type="submission" date="2015-10" db="EMBL/GenBank/DDBJ databases">
        <title>Draft genome sequence of Streptomyces griseoruber DSM 40281, type strain for the species Streptomyces griseoruber.</title>
        <authorList>
            <person name="Ruckert C."/>
            <person name="Winkler A."/>
            <person name="Kalinowski J."/>
            <person name="Kampfer P."/>
            <person name="Glaeser S."/>
        </authorList>
    </citation>
    <scope>NUCLEOTIDE SEQUENCE [LARGE SCALE GENOMIC DNA]</scope>
    <source>
        <strain evidence="2 3">DSM 40281</strain>
    </source>
</reference>
<keyword evidence="3" id="KW-1185">Reference proteome</keyword>
<organism evidence="2 3">
    <name type="scientific">Streptomyces griseoruber</name>
    <dbReference type="NCBI Taxonomy" id="1943"/>
    <lineage>
        <taxon>Bacteria</taxon>
        <taxon>Bacillati</taxon>
        <taxon>Actinomycetota</taxon>
        <taxon>Actinomycetes</taxon>
        <taxon>Kitasatosporales</taxon>
        <taxon>Streptomycetaceae</taxon>
        <taxon>Streptomyces</taxon>
    </lineage>
</organism>
<evidence type="ECO:0000256" key="1">
    <source>
        <dbReference type="SAM" id="MobiDB-lite"/>
    </source>
</evidence>
<dbReference type="EMBL" id="LMWW01000036">
    <property type="protein sequence ID" value="KUN81235.1"/>
    <property type="molecule type" value="Genomic_DNA"/>
</dbReference>
<dbReference type="Proteomes" id="UP000052982">
    <property type="component" value="Unassembled WGS sequence"/>
</dbReference>
<evidence type="ECO:0000313" key="2">
    <source>
        <dbReference type="EMBL" id="KUN81235.1"/>
    </source>
</evidence>
<feature type="compositionally biased region" description="Low complexity" evidence="1">
    <location>
        <begin position="13"/>
        <end position="31"/>
    </location>
</feature>
<name>A0A101SW16_9ACTN</name>
<feature type="region of interest" description="Disordered" evidence="1">
    <location>
        <begin position="1"/>
        <end position="101"/>
    </location>
</feature>
<proteinExistence type="predicted"/>
<sequence>MATECARWPPADGPTRSSGGPIRSSGGPIRSCDGPIREVVPPSVGRILADGPEPAGPVTTGPVFRPARADVPRSVRAGSRATRRRRLPLTLTTPRKRTRTS</sequence>
<dbReference type="STRING" id="1943.AQJ64_22745"/>
<comment type="caution">
    <text evidence="2">The sequence shown here is derived from an EMBL/GenBank/DDBJ whole genome shotgun (WGS) entry which is preliminary data.</text>
</comment>
<gene>
    <name evidence="2" type="ORF">AQJ64_22745</name>
</gene>
<accession>A0A101SW16</accession>
<evidence type="ECO:0000313" key="3">
    <source>
        <dbReference type="Proteomes" id="UP000052982"/>
    </source>
</evidence>
<dbReference type="AlphaFoldDB" id="A0A101SW16"/>
<protein>
    <submittedName>
        <fullName evidence="2">Uncharacterized protein</fullName>
    </submittedName>
</protein>